<gene>
    <name evidence="5 10" type="primary">hutG</name>
    <name evidence="10" type="ORF">HGG74_10700</name>
</gene>
<dbReference type="UniPathway" id="UPA00379">
    <property type="reaction ID" value="UER00552"/>
</dbReference>
<protein>
    <recommendedName>
        <fullName evidence="5 6">Formimidoylglutamase</fullName>
        <ecNumber evidence="5 6">3.5.3.8</ecNumber>
    </recommendedName>
    <alternativeName>
        <fullName evidence="5">Formiminoglutamase</fullName>
    </alternativeName>
    <alternativeName>
        <fullName evidence="5">Formiminoglutamate hydrolase</fullName>
    </alternativeName>
</protein>
<dbReference type="PANTHER" id="PTHR11358">
    <property type="entry name" value="ARGINASE/AGMATINASE"/>
    <property type="match status" value="1"/>
</dbReference>
<feature type="binding site" evidence="5">
    <location>
        <position position="256"/>
    </location>
    <ligand>
        <name>Mn(2+)</name>
        <dbReference type="ChEBI" id="CHEBI:29035"/>
        <label>2</label>
    </ligand>
</feature>
<dbReference type="PROSITE" id="PS01053">
    <property type="entry name" value="ARGINASE_1"/>
    <property type="match status" value="1"/>
</dbReference>
<dbReference type="CDD" id="cd09988">
    <property type="entry name" value="Formimidoylglutamase"/>
    <property type="match status" value="1"/>
</dbReference>
<comment type="similarity">
    <text evidence="5 7 8">Belongs to the arginase family.</text>
</comment>
<keyword evidence="1 5" id="KW-0479">Metal-binding</keyword>
<comment type="function">
    <text evidence="5">Catalyzes the conversion of N-formimidoyl-L-glutamate to L-glutamate and formamide.</text>
</comment>
<feature type="compositionally biased region" description="Pro residues" evidence="9">
    <location>
        <begin position="1"/>
        <end position="11"/>
    </location>
</feature>
<reference evidence="10 11" key="1">
    <citation type="submission" date="2020-04" db="EMBL/GenBank/DDBJ databases">
        <title>Arthrobacter sp. nov.</title>
        <authorList>
            <person name="Liu S."/>
        </authorList>
    </citation>
    <scope>NUCLEOTIDE SEQUENCE [LARGE SCALE GENOMIC DNA]</scope>
    <source>
        <strain evidence="10 11">E918</strain>
    </source>
</reference>
<keyword evidence="2 5" id="KW-0378">Hydrolase</keyword>
<dbReference type="AlphaFoldDB" id="A0A7X6HD99"/>
<dbReference type="GO" id="GO:0019556">
    <property type="term" value="P:L-histidine catabolic process to glutamate and formamide"/>
    <property type="evidence" value="ECO:0007669"/>
    <property type="project" value="UniProtKB-UniRule"/>
</dbReference>
<dbReference type="PRINTS" id="PR00116">
    <property type="entry name" value="ARGINASE"/>
</dbReference>
<comment type="caution">
    <text evidence="10">The sequence shown here is derived from an EMBL/GenBank/DDBJ whole genome shotgun (WGS) entry which is preliminary data.</text>
</comment>
<dbReference type="SUPFAM" id="SSF52768">
    <property type="entry name" value="Arginase/deacetylase"/>
    <property type="match status" value="1"/>
</dbReference>
<dbReference type="HAMAP" id="MF_00737">
    <property type="entry name" value="Formimidoylglutam"/>
    <property type="match status" value="1"/>
</dbReference>
<dbReference type="GO" id="GO:0033389">
    <property type="term" value="P:putrescine biosynthetic process from arginine, via agmatine"/>
    <property type="evidence" value="ECO:0007669"/>
    <property type="project" value="TreeGrafter"/>
</dbReference>
<dbReference type="InterPro" id="IPR020855">
    <property type="entry name" value="Ureohydrolase_Mn_BS"/>
</dbReference>
<dbReference type="GO" id="GO:0050415">
    <property type="term" value="F:formimidoylglutamase activity"/>
    <property type="evidence" value="ECO:0007669"/>
    <property type="project" value="UniProtKB-UniRule"/>
</dbReference>
<dbReference type="Proteomes" id="UP000544090">
    <property type="component" value="Unassembled WGS sequence"/>
</dbReference>
<dbReference type="EC" id="3.5.3.8" evidence="5 6"/>
<evidence type="ECO:0000313" key="11">
    <source>
        <dbReference type="Proteomes" id="UP000544090"/>
    </source>
</evidence>
<evidence type="ECO:0000256" key="3">
    <source>
        <dbReference type="ARBA" id="ARBA00022808"/>
    </source>
</evidence>
<dbReference type="NCBIfam" id="TIGR01227">
    <property type="entry name" value="hutG"/>
    <property type="match status" value="1"/>
</dbReference>
<dbReference type="GO" id="GO:0008783">
    <property type="term" value="F:agmatinase activity"/>
    <property type="evidence" value="ECO:0007669"/>
    <property type="project" value="TreeGrafter"/>
</dbReference>
<feature type="binding site" evidence="5">
    <location>
        <position position="167"/>
    </location>
    <ligand>
        <name>Mn(2+)</name>
        <dbReference type="ChEBI" id="CHEBI:29035"/>
        <label>2</label>
    </ligand>
</feature>
<sequence length="325" mass="33407">MSPQLAPPAPAHPAWTGRNDGPSPEHRRWHNAVPAAGPHPAAGRAFDDPVPADLVSIAGFRSDEGVRRNQGRPGARHAPAAIRQALAPLALHAGFAVHDAGDVAVNGFGLEAGQEALGEKIAALLPASRLVLVLGGGHETAYASYLGLAGSGLLEGRRLGILNLDAHFDLRRDARPSSGTPFLQIAEAEAAAGRGFRYAVAGISEPNNTRALFETAARLGVDFLTDEQCQDGAAVERFVAGFIDSVDLLYLTVDLDVLPAATAPGVSAPAAFGVPFPAIAAACRQAAASGKLALADVVELNPAYDVDGATARCAARLLTTIAHSA</sequence>
<evidence type="ECO:0000256" key="8">
    <source>
        <dbReference type="RuleBase" id="RU003684"/>
    </source>
</evidence>
<dbReference type="Pfam" id="PF00491">
    <property type="entry name" value="Arginase"/>
    <property type="match status" value="1"/>
</dbReference>
<dbReference type="InterPro" id="IPR023696">
    <property type="entry name" value="Ureohydrolase_dom_sf"/>
</dbReference>
<evidence type="ECO:0000256" key="7">
    <source>
        <dbReference type="PROSITE-ProRule" id="PRU00742"/>
    </source>
</evidence>
<accession>A0A7X6HD99</accession>
<name>A0A7X6HD99_9MICC</name>
<evidence type="ECO:0000256" key="6">
    <source>
        <dbReference type="NCBIfam" id="TIGR01227"/>
    </source>
</evidence>
<evidence type="ECO:0000256" key="9">
    <source>
        <dbReference type="SAM" id="MobiDB-lite"/>
    </source>
</evidence>
<feature type="binding site" evidence="5">
    <location>
        <position position="165"/>
    </location>
    <ligand>
        <name>Mn(2+)</name>
        <dbReference type="ChEBI" id="CHEBI:29035"/>
        <label>2</label>
    </ligand>
</feature>
<feature type="binding site" evidence="5">
    <location>
        <position position="169"/>
    </location>
    <ligand>
        <name>Mn(2+)</name>
        <dbReference type="ChEBI" id="CHEBI:29035"/>
        <label>1</label>
    </ligand>
</feature>
<feature type="region of interest" description="Disordered" evidence="9">
    <location>
        <begin position="1"/>
        <end position="48"/>
    </location>
</feature>
<keyword evidence="11" id="KW-1185">Reference proteome</keyword>
<keyword evidence="3 5" id="KW-0369">Histidine metabolism</keyword>
<feature type="binding site" evidence="5">
    <location>
        <position position="254"/>
    </location>
    <ligand>
        <name>Mn(2+)</name>
        <dbReference type="ChEBI" id="CHEBI:29035"/>
        <label>2</label>
    </ligand>
</feature>
<evidence type="ECO:0000256" key="2">
    <source>
        <dbReference type="ARBA" id="ARBA00022801"/>
    </source>
</evidence>
<feature type="compositionally biased region" description="Low complexity" evidence="9">
    <location>
        <begin position="32"/>
        <end position="44"/>
    </location>
</feature>
<dbReference type="GO" id="GO:0019557">
    <property type="term" value="P:L-histidine catabolic process to glutamate and formate"/>
    <property type="evidence" value="ECO:0007669"/>
    <property type="project" value="UniProtKB-UniPathway"/>
</dbReference>
<proteinExistence type="inferred from homology"/>
<feature type="binding site" evidence="5">
    <location>
        <position position="138"/>
    </location>
    <ligand>
        <name>Mn(2+)</name>
        <dbReference type="ChEBI" id="CHEBI:29035"/>
        <label>1</label>
    </ligand>
</feature>
<dbReference type="PROSITE" id="PS51409">
    <property type="entry name" value="ARGINASE_2"/>
    <property type="match status" value="1"/>
</dbReference>
<dbReference type="EMBL" id="JAAZSQ010000009">
    <property type="protein sequence ID" value="NKX55003.1"/>
    <property type="molecule type" value="Genomic_DNA"/>
</dbReference>
<evidence type="ECO:0000256" key="4">
    <source>
        <dbReference type="ARBA" id="ARBA00023211"/>
    </source>
</evidence>
<dbReference type="PANTHER" id="PTHR11358:SF35">
    <property type="entry name" value="FORMIMIDOYLGLUTAMASE"/>
    <property type="match status" value="1"/>
</dbReference>
<organism evidence="10 11">
    <name type="scientific">Arthrobacter mobilis</name>
    <dbReference type="NCBI Taxonomy" id="2724944"/>
    <lineage>
        <taxon>Bacteria</taxon>
        <taxon>Bacillati</taxon>
        <taxon>Actinomycetota</taxon>
        <taxon>Actinomycetes</taxon>
        <taxon>Micrococcales</taxon>
        <taxon>Micrococcaceae</taxon>
        <taxon>Arthrobacter</taxon>
    </lineage>
</organism>
<dbReference type="GO" id="GO:0030145">
    <property type="term" value="F:manganese ion binding"/>
    <property type="evidence" value="ECO:0007669"/>
    <property type="project" value="UniProtKB-UniRule"/>
</dbReference>
<evidence type="ECO:0000256" key="1">
    <source>
        <dbReference type="ARBA" id="ARBA00022723"/>
    </source>
</evidence>
<keyword evidence="4 5" id="KW-0464">Manganese</keyword>
<feature type="binding site" evidence="5">
    <location>
        <position position="165"/>
    </location>
    <ligand>
        <name>Mn(2+)</name>
        <dbReference type="ChEBI" id="CHEBI:29035"/>
        <label>1</label>
    </ligand>
</feature>
<dbReference type="InterPro" id="IPR006035">
    <property type="entry name" value="Ureohydrolase"/>
</dbReference>
<evidence type="ECO:0000313" key="10">
    <source>
        <dbReference type="EMBL" id="NKX55003.1"/>
    </source>
</evidence>
<dbReference type="Gene3D" id="3.40.800.10">
    <property type="entry name" value="Ureohydrolase domain"/>
    <property type="match status" value="1"/>
</dbReference>
<comment type="catalytic activity">
    <reaction evidence="5">
        <text>N-formimidoyl-L-glutamate + H2O = formamide + L-glutamate</text>
        <dbReference type="Rhea" id="RHEA:22492"/>
        <dbReference type="ChEBI" id="CHEBI:15377"/>
        <dbReference type="ChEBI" id="CHEBI:16397"/>
        <dbReference type="ChEBI" id="CHEBI:29985"/>
        <dbReference type="ChEBI" id="CHEBI:58928"/>
        <dbReference type="EC" id="3.5.3.8"/>
    </reaction>
</comment>
<evidence type="ECO:0000256" key="5">
    <source>
        <dbReference type="HAMAP-Rule" id="MF_00737"/>
    </source>
</evidence>
<dbReference type="InterPro" id="IPR005923">
    <property type="entry name" value="HutG"/>
</dbReference>
<feature type="binding site" evidence="5">
    <location>
        <position position="254"/>
    </location>
    <ligand>
        <name>Mn(2+)</name>
        <dbReference type="ChEBI" id="CHEBI:29035"/>
        <label>1</label>
    </ligand>
</feature>
<comment type="pathway">
    <text evidence="5">Amino-acid degradation; L-histidine degradation into L-glutamate; L-glutamate from N-formimidoyl-L-glutamate (hydrolase route): step 1/1.</text>
</comment>
<comment type="cofactor">
    <cofactor evidence="5">
        <name>Mn(2+)</name>
        <dbReference type="ChEBI" id="CHEBI:29035"/>
    </cofactor>
    <text evidence="5">Binds 2 manganese ions per subunit.</text>
</comment>